<dbReference type="SUPFAM" id="SSF52402">
    <property type="entry name" value="Adenine nucleotide alpha hydrolases-like"/>
    <property type="match status" value="2"/>
</dbReference>
<dbReference type="PRINTS" id="PR01438">
    <property type="entry name" value="UNVRSLSTRESS"/>
</dbReference>
<comment type="similarity">
    <text evidence="1">Belongs to the universal stress protein A family.</text>
</comment>
<dbReference type="InterPro" id="IPR014729">
    <property type="entry name" value="Rossmann-like_a/b/a_fold"/>
</dbReference>
<evidence type="ECO:0000313" key="3">
    <source>
        <dbReference type="EMBL" id="MCU4750678.1"/>
    </source>
</evidence>
<proteinExistence type="inferred from homology"/>
<feature type="domain" description="UspA" evidence="2">
    <location>
        <begin position="151"/>
        <end position="272"/>
    </location>
</feature>
<dbReference type="InterPro" id="IPR006015">
    <property type="entry name" value="Universal_stress_UspA"/>
</dbReference>
<feature type="domain" description="UspA" evidence="2">
    <location>
        <begin position="1"/>
        <end position="139"/>
    </location>
</feature>
<dbReference type="InterPro" id="IPR006016">
    <property type="entry name" value="UspA"/>
</dbReference>
<sequence>MVDHVLDPIDGSDEAFTALAYSFVTFPDATHITLHVINPTKKRYEGPGYDEGWLSNAKDEAVEIHDTAREMAERRGITLEETATRRGRPAEEILKFVGENDVDHISVGSKGRSSLDTVFVGSVAKTVTRRSPMSVTVVRSVDDDALTQPEQVLVAVDGSERAYEALEFALQEFSTATITALYVIDPSEVFGTTADADSTLETVRQRANTLDSTIQTESERGDPARTIAEYAVDGGFDHLVVGRSGRSGWPRLLLGSVAESLVLRAPVPLTVVS</sequence>
<dbReference type="Gene3D" id="3.40.50.620">
    <property type="entry name" value="HUPs"/>
    <property type="match status" value="2"/>
</dbReference>
<protein>
    <submittedName>
        <fullName evidence="3">Universal stress protein</fullName>
    </submittedName>
</protein>
<evidence type="ECO:0000256" key="1">
    <source>
        <dbReference type="ARBA" id="ARBA00008791"/>
    </source>
</evidence>
<dbReference type="RefSeq" id="WP_342805698.1">
    <property type="nucleotide sequence ID" value="NZ_JAOPJZ010000001.1"/>
</dbReference>
<dbReference type="CDD" id="cd00293">
    <property type="entry name" value="USP-like"/>
    <property type="match status" value="2"/>
</dbReference>
<organism evidence="3 4">
    <name type="scientific">Natronosalvus hydrolyticus</name>
    <dbReference type="NCBI Taxonomy" id="2979988"/>
    <lineage>
        <taxon>Archaea</taxon>
        <taxon>Methanobacteriati</taxon>
        <taxon>Methanobacteriota</taxon>
        <taxon>Stenosarchaea group</taxon>
        <taxon>Halobacteria</taxon>
        <taxon>Halobacteriales</taxon>
        <taxon>Natrialbaceae</taxon>
        <taxon>Natronosalvus</taxon>
    </lineage>
</organism>
<gene>
    <name evidence="3" type="ORF">OB919_01575</name>
</gene>
<dbReference type="PANTHER" id="PTHR46268">
    <property type="entry name" value="STRESS RESPONSE PROTEIN NHAX"/>
    <property type="match status" value="1"/>
</dbReference>
<evidence type="ECO:0000313" key="4">
    <source>
        <dbReference type="Proteomes" id="UP001321047"/>
    </source>
</evidence>
<dbReference type="Proteomes" id="UP001321047">
    <property type="component" value="Unassembled WGS sequence"/>
</dbReference>
<name>A0AAP2Z5S1_9EURY</name>
<reference evidence="3 4" key="1">
    <citation type="submission" date="2022-09" db="EMBL/GenBank/DDBJ databases">
        <title>Enrichment on poylsaccharides allowed isolation of novel metabolic and taxonomic groups of Haloarchaea.</title>
        <authorList>
            <person name="Sorokin D.Y."/>
            <person name="Elcheninov A.G."/>
            <person name="Khizhniak T.V."/>
            <person name="Kolganova T.V."/>
            <person name="Kublanov I.V."/>
        </authorList>
    </citation>
    <scope>NUCLEOTIDE SEQUENCE [LARGE SCALE GENOMIC DNA]</scope>
    <source>
        <strain evidence="3 4">AArc-curdl1</strain>
    </source>
</reference>
<dbReference type="AlphaFoldDB" id="A0AAP2Z5S1"/>
<accession>A0AAP2Z5S1</accession>
<keyword evidence="4" id="KW-1185">Reference proteome</keyword>
<evidence type="ECO:0000259" key="2">
    <source>
        <dbReference type="Pfam" id="PF00582"/>
    </source>
</evidence>
<dbReference type="Pfam" id="PF00582">
    <property type="entry name" value="Usp"/>
    <property type="match status" value="2"/>
</dbReference>
<comment type="caution">
    <text evidence="3">The sequence shown here is derived from an EMBL/GenBank/DDBJ whole genome shotgun (WGS) entry which is preliminary data.</text>
</comment>
<dbReference type="EMBL" id="JAOPJZ010000001">
    <property type="protein sequence ID" value="MCU4750678.1"/>
    <property type="molecule type" value="Genomic_DNA"/>
</dbReference>
<dbReference type="PANTHER" id="PTHR46268:SF24">
    <property type="entry name" value="UNIVERSAL STRESS PROTEIN"/>
    <property type="match status" value="1"/>
</dbReference>